<dbReference type="STRING" id="946677.SAMN05444484_104186"/>
<dbReference type="Proteomes" id="UP000184028">
    <property type="component" value="Unassembled WGS sequence"/>
</dbReference>
<organism evidence="3 4">
    <name type="scientific">Flavobacterium chilense</name>
    <dbReference type="NCBI Taxonomy" id="946677"/>
    <lineage>
        <taxon>Bacteria</taxon>
        <taxon>Pseudomonadati</taxon>
        <taxon>Bacteroidota</taxon>
        <taxon>Flavobacteriia</taxon>
        <taxon>Flavobacteriales</taxon>
        <taxon>Flavobacteriaceae</taxon>
        <taxon>Flavobacterium</taxon>
    </lineage>
</organism>
<reference evidence="4" key="1">
    <citation type="submission" date="2016-11" db="EMBL/GenBank/DDBJ databases">
        <authorList>
            <person name="Varghese N."/>
            <person name="Submissions S."/>
        </authorList>
    </citation>
    <scope>NUCLEOTIDE SEQUENCE [LARGE SCALE GENOMIC DNA]</scope>
    <source>
        <strain evidence="4">DSM 24724</strain>
    </source>
</reference>
<dbReference type="EMBL" id="FRBT01000004">
    <property type="protein sequence ID" value="SHM14746.1"/>
    <property type="molecule type" value="Genomic_DNA"/>
</dbReference>
<evidence type="ECO:0000259" key="2">
    <source>
        <dbReference type="Pfam" id="PF18962"/>
    </source>
</evidence>
<proteinExistence type="predicted"/>
<evidence type="ECO:0000313" key="4">
    <source>
        <dbReference type="Proteomes" id="UP000184028"/>
    </source>
</evidence>
<dbReference type="Pfam" id="PF13688">
    <property type="entry name" value="Reprolysin_5"/>
    <property type="match status" value="1"/>
</dbReference>
<feature type="domain" description="Secretion system C-terminal sorting" evidence="2">
    <location>
        <begin position="530"/>
        <end position="607"/>
    </location>
</feature>
<keyword evidence="4" id="KW-1185">Reference proteome</keyword>
<dbReference type="GO" id="GO:0008237">
    <property type="term" value="F:metallopeptidase activity"/>
    <property type="evidence" value="ECO:0007669"/>
    <property type="project" value="InterPro"/>
</dbReference>
<gene>
    <name evidence="3" type="ORF">SAMN05444484_104186</name>
</gene>
<evidence type="ECO:0000313" key="3">
    <source>
        <dbReference type="EMBL" id="SHM14746.1"/>
    </source>
</evidence>
<dbReference type="InterPro" id="IPR024079">
    <property type="entry name" value="MetalloPept_cat_dom_sf"/>
</dbReference>
<dbReference type="InterPro" id="IPR026444">
    <property type="entry name" value="Secre_tail"/>
</dbReference>
<accession>A0A1M7GF06</accession>
<dbReference type="Gene3D" id="3.40.390.10">
    <property type="entry name" value="Collagenase (Catalytic Domain)"/>
    <property type="match status" value="1"/>
</dbReference>
<dbReference type="AlphaFoldDB" id="A0A1M7GF06"/>
<protein>
    <submittedName>
        <fullName evidence="3">Por secretion system C-terminal sorting domain-containing protein</fullName>
    </submittedName>
</protein>
<sequence length="608" mass="67254">MLCIYAPVLFAQTQIMRLSSKTKNDLTERQTKNYNLLEARKIYQSLNLVEVTQIPTATQSNNIVLKLPFLPCSEISYIATYADSTGTEINEKDIVLDTYTWRGQSLQDPTKYKTCSFGEMTLVNHKGVFAGSFTIDNHGYELYDLSEGLQVIAELNPKSEKLINSTCGTIRNSVPSMQQIPIPAECDQIKTKVLVLYTQDALNSVPDGLAINALANLAVAQVNQTFSNSGINYNITLKAVLPLTEFSESGEIAYDTNLLASNTYVQNLRNLHKAELVVLLTGDLYGNFAGYAKAIGGTKEDAYAIVDVIDATNWRYTFTHEIGHLYGARHDDDDDPGTAHGYTFDVGTQSNHHYKRTIMTQTNGYFDYDRIQYFSNPNVNLLGQPTGAPFNNNAAKVSDMINYVADFYPDLALVLKVDVTSSPILQCITQGTATATAKCGFGKYTYKWYAANYTTGIWQLVGSTPTIDTYVPASTSGFNSRAYKVVVTDGLGRSVSKTIWPVYSCFPGGKFQFISSKKAPDIVISNKLELYPNPANNNLNIDLDLITEGKVTIELLDISGKKIQTLYEGIATSGTNSFTTELKHYAKGIYFVKLSSPDFNKTEKLIIQ</sequence>
<name>A0A1M7GF06_9FLAO</name>
<dbReference type="NCBIfam" id="TIGR04183">
    <property type="entry name" value="Por_Secre_tail"/>
    <property type="match status" value="1"/>
</dbReference>
<keyword evidence="1" id="KW-0732">Signal</keyword>
<evidence type="ECO:0000256" key="1">
    <source>
        <dbReference type="ARBA" id="ARBA00022729"/>
    </source>
</evidence>
<dbReference type="Pfam" id="PF18962">
    <property type="entry name" value="Por_Secre_tail"/>
    <property type="match status" value="1"/>
</dbReference>
<dbReference type="SUPFAM" id="SSF55486">
    <property type="entry name" value="Metalloproteases ('zincins'), catalytic domain"/>
    <property type="match status" value="1"/>
</dbReference>